<evidence type="ECO:0000313" key="1">
    <source>
        <dbReference type="EMBL" id="OXC80635.1"/>
    </source>
</evidence>
<dbReference type="Proteomes" id="UP000214720">
    <property type="component" value="Unassembled WGS sequence"/>
</dbReference>
<reference evidence="2" key="1">
    <citation type="submission" date="2017-01" db="EMBL/GenBank/DDBJ databases">
        <title>Genome Analysis of Deinococcus marmoris KOPRI26562.</title>
        <authorList>
            <person name="Kim J.H."/>
            <person name="Oh H.-M."/>
        </authorList>
    </citation>
    <scope>NUCLEOTIDE SEQUENCE [LARGE SCALE GENOMIC DNA]</scope>
    <source>
        <strain evidence="2">PAMC 26633</strain>
    </source>
</reference>
<dbReference type="AlphaFoldDB" id="A0A226XAV6"/>
<protein>
    <submittedName>
        <fullName evidence="1">Uncharacterized protein</fullName>
    </submittedName>
</protein>
<organism evidence="1 2">
    <name type="scientific">Caballeronia sordidicola</name>
    <name type="common">Burkholderia sordidicola</name>
    <dbReference type="NCBI Taxonomy" id="196367"/>
    <lineage>
        <taxon>Bacteria</taxon>
        <taxon>Pseudomonadati</taxon>
        <taxon>Pseudomonadota</taxon>
        <taxon>Betaproteobacteria</taxon>
        <taxon>Burkholderiales</taxon>
        <taxon>Burkholderiaceae</taxon>
        <taxon>Caballeronia</taxon>
    </lineage>
</organism>
<comment type="caution">
    <text evidence="1">The sequence shown here is derived from an EMBL/GenBank/DDBJ whole genome shotgun (WGS) entry which is preliminary data.</text>
</comment>
<evidence type="ECO:0000313" key="2">
    <source>
        <dbReference type="Proteomes" id="UP000214720"/>
    </source>
</evidence>
<name>A0A226XAV6_CABSO</name>
<sequence>MQDKLHVTQRRCVLSHFSSPSVQEAWALVAAESAVLLPSADPPGA</sequence>
<dbReference type="EMBL" id="MTHB01000011">
    <property type="protein sequence ID" value="OXC80635.1"/>
    <property type="molecule type" value="Genomic_DNA"/>
</dbReference>
<gene>
    <name evidence="1" type="ORF">BSU04_00695</name>
</gene>
<accession>A0A226XAV6</accession>
<proteinExistence type="predicted"/>